<feature type="compositionally biased region" description="Basic and acidic residues" evidence="8">
    <location>
        <begin position="409"/>
        <end position="419"/>
    </location>
</feature>
<dbReference type="Pfam" id="PF13359">
    <property type="entry name" value="DDE_Tnp_4"/>
    <property type="match status" value="1"/>
</dbReference>
<comment type="similarity">
    <text evidence="3">Belongs to the HARBI1 family.</text>
</comment>
<evidence type="ECO:0000259" key="9">
    <source>
        <dbReference type="Pfam" id="PF13359"/>
    </source>
</evidence>
<evidence type="ECO:0000256" key="3">
    <source>
        <dbReference type="ARBA" id="ARBA00006958"/>
    </source>
</evidence>
<dbReference type="EnsemblMetazoa" id="G11981.1">
    <property type="protein sequence ID" value="G11981.1:cds"/>
    <property type="gene ID" value="G11981"/>
</dbReference>
<evidence type="ECO:0000256" key="1">
    <source>
        <dbReference type="ARBA" id="ARBA00001968"/>
    </source>
</evidence>
<dbReference type="Proteomes" id="UP000005408">
    <property type="component" value="Unassembled WGS sequence"/>
</dbReference>
<accession>A0A8W8I143</accession>
<sequence>MSYCSLKRGSTERQGVYFFRLSGTHPERPIRTVPMKCTRIFRVNIMADNTLILFLVAELDDDDENYQNTYDAESITAIVASSTACQEKIKISGYVDEVVPQYLLDDFKRFFRVTRTTFETICENIQMYQVLLPNWTGGREQIPIFEQLLIVLWYVASQETLNRIADRFDIAEVSVVRCRNRVFHVFFTYLKTKFITWPQGVHRQEVLDGFERKANFPGVLGAIDGTHIKIKAPKQHPETYVNPKGYHSVILQAVCREGMQFTHVVAGSVGSCHDARVLRTSDLWENGPARCGDAHIIGDAAYPLRNWLLTPYRDNGHLTPTQRHYNTCLSTTRVTVERAFGVYKGRFRRLQYVDTHKVETAVDLIIVCCILHNICILNEDEMIDYFEDDNAVNHNPLPRNQAGGNAEANAKRDNIANSL</sequence>
<dbReference type="InterPro" id="IPR045249">
    <property type="entry name" value="HARBI1-like"/>
</dbReference>
<dbReference type="GO" id="GO:0004518">
    <property type="term" value="F:nuclease activity"/>
    <property type="evidence" value="ECO:0007669"/>
    <property type="project" value="UniProtKB-KW"/>
</dbReference>
<dbReference type="PANTHER" id="PTHR22930:SF85">
    <property type="entry name" value="GH03217P-RELATED"/>
    <property type="match status" value="1"/>
</dbReference>
<proteinExistence type="inferred from homology"/>
<comment type="cofactor">
    <cofactor evidence="1">
        <name>a divalent metal cation</name>
        <dbReference type="ChEBI" id="CHEBI:60240"/>
    </cofactor>
</comment>
<organism evidence="10 11">
    <name type="scientific">Magallana gigas</name>
    <name type="common">Pacific oyster</name>
    <name type="synonym">Crassostrea gigas</name>
    <dbReference type="NCBI Taxonomy" id="29159"/>
    <lineage>
        <taxon>Eukaryota</taxon>
        <taxon>Metazoa</taxon>
        <taxon>Spiralia</taxon>
        <taxon>Lophotrochozoa</taxon>
        <taxon>Mollusca</taxon>
        <taxon>Bivalvia</taxon>
        <taxon>Autobranchia</taxon>
        <taxon>Pteriomorphia</taxon>
        <taxon>Ostreida</taxon>
        <taxon>Ostreoidea</taxon>
        <taxon>Ostreidae</taxon>
        <taxon>Magallana</taxon>
    </lineage>
</organism>
<evidence type="ECO:0000256" key="5">
    <source>
        <dbReference type="ARBA" id="ARBA00022723"/>
    </source>
</evidence>
<evidence type="ECO:0000256" key="2">
    <source>
        <dbReference type="ARBA" id="ARBA00004123"/>
    </source>
</evidence>
<evidence type="ECO:0000313" key="10">
    <source>
        <dbReference type="EnsemblMetazoa" id="G11981.1:cds"/>
    </source>
</evidence>
<keyword evidence="11" id="KW-1185">Reference proteome</keyword>
<dbReference type="InterPro" id="IPR027806">
    <property type="entry name" value="HARBI1_dom"/>
</dbReference>
<keyword evidence="5" id="KW-0479">Metal-binding</keyword>
<reference evidence="10" key="1">
    <citation type="submission" date="2022-08" db="UniProtKB">
        <authorList>
            <consortium name="EnsemblMetazoa"/>
        </authorList>
    </citation>
    <scope>IDENTIFICATION</scope>
    <source>
        <strain evidence="10">05x7-T-G4-1.051#20</strain>
    </source>
</reference>
<dbReference type="PANTHER" id="PTHR22930">
    <property type="match status" value="1"/>
</dbReference>
<evidence type="ECO:0000256" key="7">
    <source>
        <dbReference type="ARBA" id="ARBA00023242"/>
    </source>
</evidence>
<keyword evidence="6" id="KW-0378">Hydrolase</keyword>
<comment type="subcellular location">
    <subcellularLocation>
        <location evidence="2">Nucleus</location>
    </subcellularLocation>
</comment>
<evidence type="ECO:0000256" key="8">
    <source>
        <dbReference type="SAM" id="MobiDB-lite"/>
    </source>
</evidence>
<keyword evidence="7" id="KW-0539">Nucleus</keyword>
<evidence type="ECO:0000256" key="4">
    <source>
        <dbReference type="ARBA" id="ARBA00022722"/>
    </source>
</evidence>
<feature type="domain" description="DDE Tnp4" evidence="9">
    <location>
        <begin position="223"/>
        <end position="373"/>
    </location>
</feature>
<feature type="region of interest" description="Disordered" evidence="8">
    <location>
        <begin position="396"/>
        <end position="419"/>
    </location>
</feature>
<dbReference type="GO" id="GO:0016787">
    <property type="term" value="F:hydrolase activity"/>
    <property type="evidence" value="ECO:0007669"/>
    <property type="project" value="UniProtKB-KW"/>
</dbReference>
<protein>
    <recommendedName>
        <fullName evidence="9">DDE Tnp4 domain-containing protein</fullName>
    </recommendedName>
</protein>
<evidence type="ECO:0000256" key="6">
    <source>
        <dbReference type="ARBA" id="ARBA00022801"/>
    </source>
</evidence>
<keyword evidence="4" id="KW-0540">Nuclease</keyword>
<dbReference type="GO" id="GO:0046872">
    <property type="term" value="F:metal ion binding"/>
    <property type="evidence" value="ECO:0007669"/>
    <property type="project" value="UniProtKB-KW"/>
</dbReference>
<name>A0A8W8I143_MAGGI</name>
<dbReference type="AlphaFoldDB" id="A0A8W8I143"/>
<dbReference type="GO" id="GO:0005634">
    <property type="term" value="C:nucleus"/>
    <property type="evidence" value="ECO:0007669"/>
    <property type="project" value="UniProtKB-SubCell"/>
</dbReference>
<evidence type="ECO:0000313" key="11">
    <source>
        <dbReference type="Proteomes" id="UP000005408"/>
    </source>
</evidence>